<dbReference type="AlphaFoldDB" id="A0A9P5JWS6"/>
<keyword evidence="6" id="KW-0460">Magnesium</keyword>
<keyword evidence="5 6" id="KW-0067">ATP-binding</keyword>
<dbReference type="InterPro" id="IPR029056">
    <property type="entry name" value="Ribokinase-like"/>
</dbReference>
<dbReference type="SUPFAM" id="SSF53613">
    <property type="entry name" value="Ribokinase-like"/>
    <property type="match status" value="1"/>
</dbReference>
<dbReference type="PANTHER" id="PTHR45769:SF3">
    <property type="entry name" value="ADENOSINE KINASE"/>
    <property type="match status" value="1"/>
</dbReference>
<evidence type="ECO:0000313" key="8">
    <source>
        <dbReference type="EMBL" id="KAF8467924.1"/>
    </source>
</evidence>
<dbReference type="EC" id="2.7.1.20" evidence="6"/>
<comment type="similarity">
    <text evidence="1 6">Belongs to the carbohydrate kinase PfkB family.</text>
</comment>
<feature type="compositionally biased region" description="Basic and acidic residues" evidence="7">
    <location>
        <begin position="122"/>
        <end position="133"/>
    </location>
</feature>
<dbReference type="GO" id="GO:0005524">
    <property type="term" value="F:ATP binding"/>
    <property type="evidence" value="ECO:0007669"/>
    <property type="project" value="UniProtKB-UniRule"/>
</dbReference>
<dbReference type="GO" id="GO:0006144">
    <property type="term" value="P:purine nucleobase metabolic process"/>
    <property type="evidence" value="ECO:0007669"/>
    <property type="project" value="TreeGrafter"/>
</dbReference>
<feature type="region of interest" description="Disordered" evidence="7">
    <location>
        <begin position="116"/>
        <end position="139"/>
    </location>
</feature>
<comment type="cofactor">
    <cofactor evidence="6">
        <name>Mg(2+)</name>
        <dbReference type="ChEBI" id="CHEBI:18420"/>
    </cofactor>
</comment>
<dbReference type="Proteomes" id="UP000759537">
    <property type="component" value="Unassembled WGS sequence"/>
</dbReference>
<dbReference type="OrthoDB" id="432447at2759"/>
<sequence>MDTVCFQSLLPSTYFLPPNSVVYTGCMCDDELAQQLKPVYKREGGSVSRREQWTDGVCVVVITDHHRSLFATLRAAEYLTSLLLVVARLLDGAKFFYVEGYFLIHGLPSTLEVAKKASGAGRESEKDYRERRPCKNPPT</sequence>
<name>A0A9P5JWS6_9AGAM</name>
<reference evidence="8" key="1">
    <citation type="submission" date="2019-10" db="EMBL/GenBank/DDBJ databases">
        <authorList>
            <consortium name="DOE Joint Genome Institute"/>
            <person name="Kuo A."/>
            <person name="Miyauchi S."/>
            <person name="Kiss E."/>
            <person name="Drula E."/>
            <person name="Kohler A."/>
            <person name="Sanchez-Garcia M."/>
            <person name="Andreopoulos B."/>
            <person name="Barry K.W."/>
            <person name="Bonito G."/>
            <person name="Buee M."/>
            <person name="Carver A."/>
            <person name="Chen C."/>
            <person name="Cichocki N."/>
            <person name="Clum A."/>
            <person name="Culley D."/>
            <person name="Crous P.W."/>
            <person name="Fauchery L."/>
            <person name="Girlanda M."/>
            <person name="Hayes R."/>
            <person name="Keri Z."/>
            <person name="LaButti K."/>
            <person name="Lipzen A."/>
            <person name="Lombard V."/>
            <person name="Magnuson J."/>
            <person name="Maillard F."/>
            <person name="Morin E."/>
            <person name="Murat C."/>
            <person name="Nolan M."/>
            <person name="Ohm R."/>
            <person name="Pangilinan J."/>
            <person name="Pereira M."/>
            <person name="Perotto S."/>
            <person name="Peter M."/>
            <person name="Riley R."/>
            <person name="Sitrit Y."/>
            <person name="Stielow B."/>
            <person name="Szollosi G."/>
            <person name="Zifcakova L."/>
            <person name="Stursova M."/>
            <person name="Spatafora J.W."/>
            <person name="Tedersoo L."/>
            <person name="Vaario L.-M."/>
            <person name="Yamada A."/>
            <person name="Yan M."/>
            <person name="Wang P."/>
            <person name="Xu J."/>
            <person name="Bruns T."/>
            <person name="Baldrian P."/>
            <person name="Vilgalys R."/>
            <person name="Henrissat B."/>
            <person name="Grigoriev I.V."/>
            <person name="Hibbett D."/>
            <person name="Nagy L.G."/>
            <person name="Martin F.M."/>
        </authorList>
    </citation>
    <scope>NUCLEOTIDE SEQUENCE</scope>
    <source>
        <strain evidence="8">Prilba</strain>
    </source>
</reference>
<dbReference type="InterPro" id="IPR001805">
    <property type="entry name" value="Adenokinase"/>
</dbReference>
<comment type="pathway">
    <text evidence="6">Purine metabolism; AMP biosynthesis via salvage pathway; AMP from adenosine: step 1/1.</text>
</comment>
<dbReference type="Gene3D" id="3.30.1110.10">
    <property type="match status" value="1"/>
</dbReference>
<evidence type="ECO:0000256" key="6">
    <source>
        <dbReference type="RuleBase" id="RU368116"/>
    </source>
</evidence>
<dbReference type="GO" id="GO:0005829">
    <property type="term" value="C:cytosol"/>
    <property type="evidence" value="ECO:0007669"/>
    <property type="project" value="TreeGrafter"/>
</dbReference>
<gene>
    <name evidence="8" type="ORF">DFH94DRAFT_288010</name>
</gene>
<dbReference type="GO" id="GO:0044209">
    <property type="term" value="P:AMP salvage"/>
    <property type="evidence" value="ECO:0007669"/>
    <property type="project" value="UniProtKB-UniRule"/>
</dbReference>
<dbReference type="EMBL" id="WHVB01000034">
    <property type="protein sequence ID" value="KAF8467924.1"/>
    <property type="molecule type" value="Genomic_DNA"/>
</dbReference>
<dbReference type="Gene3D" id="3.40.1190.20">
    <property type="match status" value="1"/>
</dbReference>
<evidence type="ECO:0000256" key="2">
    <source>
        <dbReference type="ARBA" id="ARBA00022679"/>
    </source>
</evidence>
<accession>A0A9P5JWS6</accession>
<evidence type="ECO:0000256" key="1">
    <source>
        <dbReference type="ARBA" id="ARBA00010688"/>
    </source>
</evidence>
<evidence type="ECO:0000256" key="3">
    <source>
        <dbReference type="ARBA" id="ARBA00022741"/>
    </source>
</evidence>
<organism evidence="8 9">
    <name type="scientific">Russula ochroleuca</name>
    <dbReference type="NCBI Taxonomy" id="152965"/>
    <lineage>
        <taxon>Eukaryota</taxon>
        <taxon>Fungi</taxon>
        <taxon>Dikarya</taxon>
        <taxon>Basidiomycota</taxon>
        <taxon>Agaricomycotina</taxon>
        <taxon>Agaricomycetes</taxon>
        <taxon>Russulales</taxon>
        <taxon>Russulaceae</taxon>
        <taxon>Russula</taxon>
    </lineage>
</organism>
<proteinExistence type="inferred from homology"/>
<keyword evidence="4 6" id="KW-0418">Kinase</keyword>
<evidence type="ECO:0000256" key="4">
    <source>
        <dbReference type="ARBA" id="ARBA00022777"/>
    </source>
</evidence>
<dbReference type="GO" id="GO:0004001">
    <property type="term" value="F:adenosine kinase activity"/>
    <property type="evidence" value="ECO:0007669"/>
    <property type="project" value="UniProtKB-UniRule"/>
</dbReference>
<evidence type="ECO:0000256" key="5">
    <source>
        <dbReference type="ARBA" id="ARBA00022840"/>
    </source>
</evidence>
<evidence type="ECO:0000256" key="7">
    <source>
        <dbReference type="SAM" id="MobiDB-lite"/>
    </source>
</evidence>
<comment type="function">
    <text evidence="6">ATP dependent phosphorylation of adenosine and other related nucleoside analogs to monophosphate derivatives.</text>
</comment>
<reference evidence="8" key="2">
    <citation type="journal article" date="2020" name="Nat. Commun.">
        <title>Large-scale genome sequencing of mycorrhizal fungi provides insights into the early evolution of symbiotic traits.</title>
        <authorList>
            <person name="Miyauchi S."/>
            <person name="Kiss E."/>
            <person name="Kuo A."/>
            <person name="Drula E."/>
            <person name="Kohler A."/>
            <person name="Sanchez-Garcia M."/>
            <person name="Morin E."/>
            <person name="Andreopoulos B."/>
            <person name="Barry K.W."/>
            <person name="Bonito G."/>
            <person name="Buee M."/>
            <person name="Carver A."/>
            <person name="Chen C."/>
            <person name="Cichocki N."/>
            <person name="Clum A."/>
            <person name="Culley D."/>
            <person name="Crous P.W."/>
            <person name="Fauchery L."/>
            <person name="Girlanda M."/>
            <person name="Hayes R.D."/>
            <person name="Keri Z."/>
            <person name="LaButti K."/>
            <person name="Lipzen A."/>
            <person name="Lombard V."/>
            <person name="Magnuson J."/>
            <person name="Maillard F."/>
            <person name="Murat C."/>
            <person name="Nolan M."/>
            <person name="Ohm R.A."/>
            <person name="Pangilinan J."/>
            <person name="Pereira M.F."/>
            <person name="Perotto S."/>
            <person name="Peter M."/>
            <person name="Pfister S."/>
            <person name="Riley R."/>
            <person name="Sitrit Y."/>
            <person name="Stielow J.B."/>
            <person name="Szollosi G."/>
            <person name="Zifcakova L."/>
            <person name="Stursova M."/>
            <person name="Spatafora J.W."/>
            <person name="Tedersoo L."/>
            <person name="Vaario L.M."/>
            <person name="Yamada A."/>
            <person name="Yan M."/>
            <person name="Wang P."/>
            <person name="Xu J."/>
            <person name="Bruns T."/>
            <person name="Baldrian P."/>
            <person name="Vilgalys R."/>
            <person name="Dunand C."/>
            <person name="Henrissat B."/>
            <person name="Grigoriev I.V."/>
            <person name="Hibbett D."/>
            <person name="Nagy L.G."/>
            <person name="Martin F.M."/>
        </authorList>
    </citation>
    <scope>NUCLEOTIDE SEQUENCE</scope>
    <source>
        <strain evidence="8">Prilba</strain>
    </source>
</reference>
<dbReference type="GO" id="GO:0006166">
    <property type="term" value="P:purine ribonucleoside salvage"/>
    <property type="evidence" value="ECO:0007669"/>
    <property type="project" value="UniProtKB-KW"/>
</dbReference>
<dbReference type="GO" id="GO:0005634">
    <property type="term" value="C:nucleus"/>
    <property type="evidence" value="ECO:0007669"/>
    <property type="project" value="TreeGrafter"/>
</dbReference>
<keyword evidence="6" id="KW-0660">Purine salvage</keyword>
<keyword evidence="3 6" id="KW-0547">Nucleotide-binding</keyword>
<comment type="catalytic activity">
    <reaction evidence="6">
        <text>adenosine + ATP = AMP + ADP + H(+)</text>
        <dbReference type="Rhea" id="RHEA:20824"/>
        <dbReference type="ChEBI" id="CHEBI:15378"/>
        <dbReference type="ChEBI" id="CHEBI:16335"/>
        <dbReference type="ChEBI" id="CHEBI:30616"/>
        <dbReference type="ChEBI" id="CHEBI:456215"/>
        <dbReference type="ChEBI" id="CHEBI:456216"/>
        <dbReference type="EC" id="2.7.1.20"/>
    </reaction>
</comment>
<keyword evidence="9" id="KW-1185">Reference proteome</keyword>
<keyword evidence="2 6" id="KW-0808">Transferase</keyword>
<evidence type="ECO:0000313" key="9">
    <source>
        <dbReference type="Proteomes" id="UP000759537"/>
    </source>
</evidence>
<protein>
    <recommendedName>
        <fullName evidence="6">Adenosine kinase</fullName>
        <shortName evidence="6">AK</shortName>
        <ecNumber evidence="6">2.7.1.20</ecNumber>
    </recommendedName>
    <alternativeName>
        <fullName evidence="6">Adenosine 5'-phosphotransferase</fullName>
    </alternativeName>
</protein>
<comment type="caution">
    <text evidence="8">The sequence shown here is derived from an EMBL/GenBank/DDBJ whole genome shotgun (WGS) entry which is preliminary data.</text>
</comment>
<dbReference type="PANTHER" id="PTHR45769">
    <property type="entry name" value="ADENOSINE KINASE"/>
    <property type="match status" value="1"/>
</dbReference>